<evidence type="ECO:0000313" key="6">
    <source>
        <dbReference type="EMBL" id="QQY97478.1"/>
    </source>
</evidence>
<protein>
    <submittedName>
        <fullName evidence="3">SIX1a</fullName>
    </submittedName>
    <submittedName>
        <fullName evidence="4">Secreted in the xylem 1a</fullName>
    </submittedName>
</protein>
<feature type="compositionally biased region" description="Basic and acidic residues" evidence="1">
    <location>
        <begin position="47"/>
        <end position="56"/>
    </location>
</feature>
<evidence type="ECO:0000313" key="4">
    <source>
        <dbReference type="EMBL" id="QQY97446.1"/>
    </source>
</evidence>
<dbReference type="EMBL" id="MW160879">
    <property type="protein sequence ID" value="QQY97462.1"/>
    <property type="molecule type" value="Genomic_DNA"/>
</dbReference>
<gene>
    <name evidence="4" type="primary">SIX1a</name>
</gene>
<keyword evidence="2" id="KW-0732">Signal</keyword>
<feature type="region of interest" description="Disordered" evidence="1">
    <location>
        <begin position="47"/>
        <end position="85"/>
    </location>
</feature>
<name>A0A2U9DN53_FUSOX</name>
<evidence type="ECO:0000313" key="5">
    <source>
        <dbReference type="EMBL" id="QQY97462.1"/>
    </source>
</evidence>
<proteinExistence type="evidence at transcript level"/>
<dbReference type="EMBL" id="MW160863">
    <property type="protein sequence ID" value="QQY97446.1"/>
    <property type="molecule type" value="Genomic_DNA"/>
</dbReference>
<reference evidence="4" key="2">
    <citation type="journal article" name="Front. Microbiol.">
        <title>Putative Novel Effector Genes Revealed by the Genomic Analysis of the Phytopathogenic Fungus Fusarium oxysporum f. sp. physali (Foph) That Infects Cape Gooseberry Plants.</title>
        <authorList>
            <person name="Simbaqueba J."/>
            <person name="Rodriguez E.A."/>
            <person name="Burbano-David D."/>
            <person name="Gonzalez C."/>
            <person name="Caro-Quintero A."/>
        </authorList>
    </citation>
    <scope>NUCLEOTIDE SEQUENCE</scope>
    <source>
        <strain evidence="4">25</strain>
        <strain evidence="5">P12</strain>
        <strain evidence="6">UB47</strain>
    </source>
</reference>
<evidence type="ECO:0000256" key="1">
    <source>
        <dbReference type="SAM" id="MobiDB-lite"/>
    </source>
</evidence>
<dbReference type="EMBL" id="MW160895">
    <property type="protein sequence ID" value="QQY97478.1"/>
    <property type="molecule type" value="Genomic_DNA"/>
</dbReference>
<evidence type="ECO:0000313" key="3">
    <source>
        <dbReference type="EMBL" id="AWP38927.1"/>
    </source>
</evidence>
<accession>A0A2U9DN53</accession>
<feature type="signal peptide" evidence="2">
    <location>
        <begin position="1"/>
        <end position="21"/>
    </location>
</feature>
<organism evidence="3">
    <name type="scientific">Fusarium oxysporum f. sp. physali</name>
    <dbReference type="NCBI Taxonomy" id="2212625"/>
    <lineage>
        <taxon>Eukaryota</taxon>
        <taxon>Fungi</taxon>
        <taxon>Dikarya</taxon>
        <taxon>Ascomycota</taxon>
        <taxon>Pezizomycotina</taxon>
        <taxon>Sordariomycetes</taxon>
        <taxon>Hypocreomycetidae</taxon>
        <taxon>Hypocreales</taxon>
        <taxon>Nectriaceae</taxon>
        <taxon>Fusarium</taxon>
        <taxon>Fusarium oxysporum species complex</taxon>
    </lineage>
</organism>
<reference evidence="3" key="1">
    <citation type="journal article" date="2018" name="Mol. Plant Pathol.">
        <title>Evidence for horizontal gene transfer and separation of effector recognition from effector function revealed by analysis of effector genes shared between cape gooseberry- and tomato-infecting formae speciales of Fusarium oxysporum.</title>
        <authorList>
            <person name="Simbaqueba J."/>
            <person name="Catanzariti A.M."/>
            <person name="Gonzalez C."/>
            <person name="Jones D.A."/>
        </authorList>
    </citation>
    <scope>NUCLEOTIDE SEQUENCE</scope>
    <source>
        <strain evidence="3">MAP5</strain>
    </source>
</reference>
<sequence>MAPYSMVLLGALSILGFGAYAQEAAVREPQIFFNLTFTEYLDKVAESHGSPPDKSDLPWNDTMSSFPGNETDDGVQTETGSSLSRRGHIVNLGKREIVRGESRNDAVTNDMLQVLHNICVERFGTGWRAVGGYCDRRSRRVKCRRPDDTGLERRANKACPPREECSTFQAYNFITTGQYGRTPHNFPVCGHKIEVNDRQDQGSHTEWDGTWYPEEPKSPGTYDSFVQMAGSLNAYFNFDGVYSDGETMNSRGHAVSWSCLNCPGGKLTITNTYRPTWAVGYSHTV</sequence>
<feature type="chain" id="PRO_5036324141" evidence="2">
    <location>
        <begin position="22"/>
        <end position="285"/>
    </location>
</feature>
<dbReference type="AlphaFoldDB" id="A0A2U9DN53"/>
<dbReference type="EMBL" id="MG680404">
    <property type="protein sequence ID" value="AWP38927.1"/>
    <property type="molecule type" value="mRNA"/>
</dbReference>
<evidence type="ECO:0000256" key="2">
    <source>
        <dbReference type="SAM" id="SignalP"/>
    </source>
</evidence>